<dbReference type="EMBL" id="AHNR02000028">
    <property type="protein sequence ID" value="EKR55801.1"/>
    <property type="molecule type" value="Genomic_DNA"/>
</dbReference>
<organism evidence="1 2">
    <name type="scientific">Leptospira interrogans str. UI 12758</name>
    <dbReference type="NCBI Taxonomy" id="1049938"/>
    <lineage>
        <taxon>Bacteria</taxon>
        <taxon>Pseudomonadati</taxon>
        <taxon>Spirochaetota</taxon>
        <taxon>Spirochaetia</taxon>
        <taxon>Leptospirales</taxon>
        <taxon>Leptospiraceae</taxon>
        <taxon>Leptospira</taxon>
    </lineage>
</organism>
<name>A0A0E2D8K9_LEPIR</name>
<evidence type="ECO:0000313" key="2">
    <source>
        <dbReference type="Proteomes" id="UP000001340"/>
    </source>
</evidence>
<dbReference type="RefSeq" id="WP_000664584.1">
    <property type="nucleotide sequence ID" value="NZ_AHNR02000028.1"/>
</dbReference>
<evidence type="ECO:0000313" key="1">
    <source>
        <dbReference type="EMBL" id="EKR55801.1"/>
    </source>
</evidence>
<gene>
    <name evidence="1" type="ORF">LEP1GSC105_2078</name>
</gene>
<sequence>MKERSAKFPYASITFALNLSNLAETTTLLMKTWVLNLDKDQWDLNHFQIKKIPIKDLKKVSSV</sequence>
<dbReference type="Proteomes" id="UP000001340">
    <property type="component" value="Unassembled WGS sequence"/>
</dbReference>
<reference evidence="1 2" key="1">
    <citation type="submission" date="2012-10" db="EMBL/GenBank/DDBJ databases">
        <authorList>
            <person name="Harkins D.M."/>
            <person name="Durkin A.S."/>
            <person name="Brinkac L.M."/>
            <person name="Haft D.H."/>
            <person name="Selengut J.D."/>
            <person name="Sanka R."/>
            <person name="DePew J."/>
            <person name="Purushe J."/>
            <person name="Chanthongthip A."/>
            <person name="Lattana O."/>
            <person name="Phetsouvanh R."/>
            <person name="Newton P.N."/>
            <person name="Vinetz J.M."/>
            <person name="Sutton G.G."/>
            <person name="Nierman W.C."/>
            <person name="Fouts D.E."/>
        </authorList>
    </citation>
    <scope>NUCLEOTIDE SEQUENCE [LARGE SCALE GENOMIC DNA]</scope>
    <source>
        <strain evidence="1 2">UI 12758</strain>
    </source>
</reference>
<proteinExistence type="predicted"/>
<dbReference type="AlphaFoldDB" id="A0A0E2D8K9"/>
<comment type="caution">
    <text evidence="1">The sequence shown here is derived from an EMBL/GenBank/DDBJ whole genome shotgun (WGS) entry which is preliminary data.</text>
</comment>
<accession>A0A0E2D8K9</accession>
<protein>
    <submittedName>
        <fullName evidence="1">Uncharacterized protein</fullName>
    </submittedName>
</protein>